<feature type="compositionally biased region" description="Acidic residues" evidence="1">
    <location>
        <begin position="70"/>
        <end position="93"/>
    </location>
</feature>
<sequence length="288" mass="32497">MIAYRTSVPSLLNVYSFRSSSHRLSSKNPNFAALRRCGAETVIFLRTPRYISELAARSFELDSVSCSSEVNDDGGDGEEESPSEGPEEVEESFSGDGVDIAVTKVGRNMRRVDSRIRVGAGLEEVWGVLTDYEALADVVPSLTECSVVERGENFSRLCQVGQQNLGFGLKFNARGVLDCYEKELEHLPFGRRRDVEFKMIEGDFRKFEGRWSILEVGLFYVNANEQEDGEFLEAQTILTYTVELEPRPWLPVRLLEGIICREVKVNLMSIREEAQRAHKRSCDDSLTC</sequence>
<comment type="caution">
    <text evidence="3">The sequence shown here is derived from an EMBL/GenBank/DDBJ whole genome shotgun (WGS) entry which is preliminary data.</text>
</comment>
<reference evidence="3" key="1">
    <citation type="journal article" date="2023" name="Nat. Commun.">
        <title>Diploid and tetraploid genomes of Acorus and the evolution of monocots.</title>
        <authorList>
            <person name="Ma L."/>
            <person name="Liu K.W."/>
            <person name="Li Z."/>
            <person name="Hsiao Y.Y."/>
            <person name="Qi Y."/>
            <person name="Fu T."/>
            <person name="Tang G.D."/>
            <person name="Zhang D."/>
            <person name="Sun W.H."/>
            <person name="Liu D.K."/>
            <person name="Li Y."/>
            <person name="Chen G.Z."/>
            <person name="Liu X.D."/>
            <person name="Liao X.Y."/>
            <person name="Jiang Y.T."/>
            <person name="Yu X."/>
            <person name="Hao Y."/>
            <person name="Huang J."/>
            <person name="Zhao X.W."/>
            <person name="Ke S."/>
            <person name="Chen Y.Y."/>
            <person name="Wu W.L."/>
            <person name="Hsu J.L."/>
            <person name="Lin Y.F."/>
            <person name="Huang M.D."/>
            <person name="Li C.Y."/>
            <person name="Huang L."/>
            <person name="Wang Z.W."/>
            <person name="Zhao X."/>
            <person name="Zhong W.Y."/>
            <person name="Peng D.H."/>
            <person name="Ahmad S."/>
            <person name="Lan S."/>
            <person name="Zhang J.S."/>
            <person name="Tsai W.C."/>
            <person name="Van de Peer Y."/>
            <person name="Liu Z.J."/>
        </authorList>
    </citation>
    <scope>NUCLEOTIDE SEQUENCE</scope>
    <source>
        <strain evidence="3">SCP</strain>
    </source>
</reference>
<dbReference type="EMBL" id="JAUJYN010000001">
    <property type="protein sequence ID" value="KAK1280690.1"/>
    <property type="molecule type" value="Genomic_DNA"/>
</dbReference>
<dbReference type="PANTHER" id="PTHR34060:SF1">
    <property type="entry name" value="POLYKETIDE CYCLASE _ DEHYDRASE AND LIPID TRANSPORT PROTEIN"/>
    <property type="match status" value="1"/>
</dbReference>
<name>A0AAV9BVC9_ACOGR</name>
<dbReference type="AlphaFoldDB" id="A0AAV9BVC9"/>
<dbReference type="InterPro" id="IPR005031">
    <property type="entry name" value="COQ10_START"/>
</dbReference>
<protein>
    <recommendedName>
        <fullName evidence="2">Coenzyme Q-binding protein COQ10 START domain-containing protein</fullName>
    </recommendedName>
</protein>
<dbReference type="Proteomes" id="UP001179952">
    <property type="component" value="Unassembled WGS sequence"/>
</dbReference>
<organism evidence="3 4">
    <name type="scientific">Acorus gramineus</name>
    <name type="common">Dwarf sweet flag</name>
    <dbReference type="NCBI Taxonomy" id="55184"/>
    <lineage>
        <taxon>Eukaryota</taxon>
        <taxon>Viridiplantae</taxon>
        <taxon>Streptophyta</taxon>
        <taxon>Embryophyta</taxon>
        <taxon>Tracheophyta</taxon>
        <taxon>Spermatophyta</taxon>
        <taxon>Magnoliopsida</taxon>
        <taxon>Liliopsida</taxon>
        <taxon>Acoraceae</taxon>
        <taxon>Acorus</taxon>
    </lineage>
</organism>
<gene>
    <name evidence="3" type="ORF">QJS04_geneDACA004730</name>
</gene>
<accession>A0AAV9BVC9</accession>
<feature type="region of interest" description="Disordered" evidence="1">
    <location>
        <begin position="66"/>
        <end position="93"/>
    </location>
</feature>
<dbReference type="InterPro" id="IPR023393">
    <property type="entry name" value="START-like_dom_sf"/>
</dbReference>
<evidence type="ECO:0000259" key="2">
    <source>
        <dbReference type="Pfam" id="PF03364"/>
    </source>
</evidence>
<proteinExistence type="predicted"/>
<reference evidence="3" key="2">
    <citation type="submission" date="2023-06" db="EMBL/GenBank/DDBJ databases">
        <authorList>
            <person name="Ma L."/>
            <person name="Liu K.-W."/>
            <person name="Li Z."/>
            <person name="Hsiao Y.-Y."/>
            <person name="Qi Y."/>
            <person name="Fu T."/>
            <person name="Tang G."/>
            <person name="Zhang D."/>
            <person name="Sun W.-H."/>
            <person name="Liu D.-K."/>
            <person name="Li Y."/>
            <person name="Chen G.-Z."/>
            <person name="Liu X.-D."/>
            <person name="Liao X.-Y."/>
            <person name="Jiang Y.-T."/>
            <person name="Yu X."/>
            <person name="Hao Y."/>
            <person name="Huang J."/>
            <person name="Zhao X.-W."/>
            <person name="Ke S."/>
            <person name="Chen Y.-Y."/>
            <person name="Wu W.-L."/>
            <person name="Hsu J.-L."/>
            <person name="Lin Y.-F."/>
            <person name="Huang M.-D."/>
            <person name="Li C.-Y."/>
            <person name="Huang L."/>
            <person name="Wang Z.-W."/>
            <person name="Zhao X."/>
            <person name="Zhong W.-Y."/>
            <person name="Peng D.-H."/>
            <person name="Ahmad S."/>
            <person name="Lan S."/>
            <person name="Zhang J.-S."/>
            <person name="Tsai W.-C."/>
            <person name="Van De Peer Y."/>
            <person name="Liu Z.-J."/>
        </authorList>
    </citation>
    <scope>NUCLEOTIDE SEQUENCE</scope>
    <source>
        <strain evidence="3">SCP</strain>
        <tissue evidence="3">Leaves</tissue>
    </source>
</reference>
<evidence type="ECO:0000313" key="4">
    <source>
        <dbReference type="Proteomes" id="UP001179952"/>
    </source>
</evidence>
<keyword evidence="4" id="KW-1185">Reference proteome</keyword>
<evidence type="ECO:0000256" key="1">
    <source>
        <dbReference type="SAM" id="MobiDB-lite"/>
    </source>
</evidence>
<dbReference type="Gene3D" id="3.30.530.20">
    <property type="match status" value="1"/>
</dbReference>
<dbReference type="PANTHER" id="PTHR34060">
    <property type="entry name" value="POLYKETIDE CYCLASE / DEHYDRASE AND LIPID TRANSPORT PROTEIN"/>
    <property type="match status" value="1"/>
</dbReference>
<dbReference type="Pfam" id="PF03364">
    <property type="entry name" value="Polyketide_cyc"/>
    <property type="match status" value="1"/>
</dbReference>
<evidence type="ECO:0000313" key="3">
    <source>
        <dbReference type="EMBL" id="KAK1280690.1"/>
    </source>
</evidence>
<dbReference type="SUPFAM" id="SSF55961">
    <property type="entry name" value="Bet v1-like"/>
    <property type="match status" value="1"/>
</dbReference>
<feature type="domain" description="Coenzyme Q-binding protein COQ10 START" evidence="2">
    <location>
        <begin position="119"/>
        <end position="268"/>
    </location>
</feature>